<dbReference type="InterPro" id="IPR008912">
    <property type="entry name" value="Uncharacterised_CoxE"/>
</dbReference>
<evidence type="ECO:0008006" key="4">
    <source>
        <dbReference type="Google" id="ProtNLM"/>
    </source>
</evidence>
<dbReference type="eggNOG" id="COG3825">
    <property type="taxonomic scope" value="Bacteria"/>
</dbReference>
<gene>
    <name evidence="2" type="ORF">G114_14636</name>
</gene>
<keyword evidence="3" id="KW-1185">Reference proteome</keyword>
<dbReference type="PATRIC" id="fig|1268237.3.peg.2884"/>
<dbReference type="OrthoDB" id="9764216at2"/>
<dbReference type="AlphaFoldDB" id="N9VIG8"/>
<dbReference type="Proteomes" id="UP000023775">
    <property type="component" value="Unassembled WGS sequence"/>
</dbReference>
<name>N9VIG8_9GAMM</name>
<sequence>MLLDFFACLRRHRLPVSLRELLDLHGALAARLVSVDMEAFYQLARCVLVKDEGHYDRFDRAFGEYYDGLQSAPLLPESLPDDWLRQEFERLLSPEEKALLASLGGLDKLLERLNERLAEQQERHAGGNKWVGTGGSSPFGHGGYHPEGVRMGGQSRHGRAAKVWEARVYRNLTDEEPLGQRAMQLALRRLRRWVRRGSPSELDLDETIRRTARQGWLDVQLRPERHNGVKLLVFFDVGGSMDAHVAQVQRLFSALRHEFKHLEYFYFHNCLYESVWKDNARRHEERLETWRLLHTYGSDYRVILVGDATMGPYEITWPGGSVEQWNEEPGQVWMERLQAHFPKLVWLNPTPRREWLWHPSIKLMGSLIGERMYPLTLAGLAEAVEQL</sequence>
<feature type="region of interest" description="Disordered" evidence="1">
    <location>
        <begin position="121"/>
        <end position="155"/>
    </location>
</feature>
<evidence type="ECO:0000313" key="2">
    <source>
        <dbReference type="EMBL" id="ENY71176.1"/>
    </source>
</evidence>
<feature type="compositionally biased region" description="Gly residues" evidence="1">
    <location>
        <begin position="132"/>
        <end position="145"/>
    </location>
</feature>
<accession>N9VIG8</accession>
<dbReference type="RefSeq" id="WP_005356950.1">
    <property type="nucleotide sequence ID" value="NZ_APVG01000042.1"/>
</dbReference>
<proteinExistence type="predicted"/>
<dbReference type="Pfam" id="PF05762">
    <property type="entry name" value="VWA_CoxE"/>
    <property type="match status" value="1"/>
</dbReference>
<organism evidence="2 3">
    <name type="scientific">Aeromonas diversa CDC 2478-85</name>
    <dbReference type="NCBI Taxonomy" id="1268237"/>
    <lineage>
        <taxon>Bacteria</taxon>
        <taxon>Pseudomonadati</taxon>
        <taxon>Pseudomonadota</taxon>
        <taxon>Gammaproteobacteria</taxon>
        <taxon>Aeromonadales</taxon>
        <taxon>Aeromonadaceae</taxon>
        <taxon>Aeromonas</taxon>
    </lineage>
</organism>
<evidence type="ECO:0000256" key="1">
    <source>
        <dbReference type="SAM" id="MobiDB-lite"/>
    </source>
</evidence>
<comment type="caution">
    <text evidence="2">The sequence shown here is derived from an EMBL/GenBank/DDBJ whole genome shotgun (WGS) entry which is preliminary data.</text>
</comment>
<reference evidence="2 3" key="1">
    <citation type="journal article" date="2013" name="Genome Announc.">
        <title>Draft Genome Sequence of the Aeromonas diversa Type Strain.</title>
        <authorList>
            <person name="Farfan M."/>
            <person name="Spataro N."/>
            <person name="Sanglas A."/>
            <person name="Albarral V."/>
            <person name="Loren J.G."/>
            <person name="Bosch E."/>
            <person name="Fuste M.C."/>
        </authorList>
    </citation>
    <scope>NUCLEOTIDE SEQUENCE [LARGE SCALE GENOMIC DNA]</scope>
    <source>
        <strain evidence="2 3">2478-85</strain>
    </source>
</reference>
<dbReference type="PANTHER" id="PTHR39338">
    <property type="entry name" value="BLL5662 PROTEIN-RELATED"/>
    <property type="match status" value="1"/>
</dbReference>
<evidence type="ECO:0000313" key="3">
    <source>
        <dbReference type="Proteomes" id="UP000023775"/>
    </source>
</evidence>
<dbReference type="EMBL" id="APVG01000042">
    <property type="protein sequence ID" value="ENY71176.1"/>
    <property type="molecule type" value="Genomic_DNA"/>
</dbReference>
<dbReference type="PANTHER" id="PTHR39338:SF7">
    <property type="entry name" value="BLL6692 PROTEIN"/>
    <property type="match status" value="1"/>
</dbReference>
<protein>
    <recommendedName>
        <fullName evidence="4">VWA containing CoxE family protein</fullName>
    </recommendedName>
</protein>